<dbReference type="PANTHER" id="PTHR21499:SF3">
    <property type="entry name" value="ASPARTOKINASE"/>
    <property type="match status" value="1"/>
</dbReference>
<dbReference type="GO" id="GO:0004072">
    <property type="term" value="F:aspartate kinase activity"/>
    <property type="evidence" value="ECO:0007669"/>
    <property type="project" value="UniProtKB-EC"/>
</dbReference>
<dbReference type="InterPro" id="IPR036393">
    <property type="entry name" value="AceGlu_kinase-like_sf"/>
</dbReference>
<evidence type="ECO:0000256" key="18">
    <source>
        <dbReference type="RuleBase" id="RU004249"/>
    </source>
</evidence>
<dbReference type="Pfam" id="PF22468">
    <property type="entry name" value="ACT_9"/>
    <property type="match status" value="2"/>
</dbReference>
<dbReference type="GO" id="GO:0005829">
    <property type="term" value="C:cytosol"/>
    <property type="evidence" value="ECO:0007669"/>
    <property type="project" value="TreeGrafter"/>
</dbReference>
<dbReference type="Gene3D" id="3.30.2130.10">
    <property type="entry name" value="VC0802-like"/>
    <property type="match status" value="1"/>
</dbReference>
<dbReference type="NCBIfam" id="NF005154">
    <property type="entry name" value="PRK06635.1-2"/>
    <property type="match status" value="1"/>
</dbReference>
<feature type="binding site" evidence="16">
    <location>
        <position position="74"/>
    </location>
    <ligand>
        <name>substrate</name>
    </ligand>
</feature>
<name>A0A930B867_9FIRM</name>
<comment type="caution">
    <text evidence="20">The sequence shown here is derived from an EMBL/GenBank/DDBJ whole genome shotgun (WGS) entry which is preliminary data.</text>
</comment>
<protein>
    <recommendedName>
        <fullName evidence="17">Aspartokinase</fullName>
        <ecNumber evidence="17">2.7.2.4</ecNumber>
    </recommendedName>
</protein>
<evidence type="ECO:0000256" key="16">
    <source>
        <dbReference type="PIRSR" id="PIRSR000726-1"/>
    </source>
</evidence>
<dbReference type="InterPro" id="IPR054352">
    <property type="entry name" value="ACT_Aspartokinase"/>
</dbReference>
<evidence type="ECO:0000256" key="8">
    <source>
        <dbReference type="ARBA" id="ARBA00022737"/>
    </source>
</evidence>
<dbReference type="Pfam" id="PF00696">
    <property type="entry name" value="AA_kinase"/>
    <property type="match status" value="1"/>
</dbReference>
<evidence type="ECO:0000256" key="14">
    <source>
        <dbReference type="ARBA" id="ARBA00047872"/>
    </source>
</evidence>
<keyword evidence="10 17" id="KW-0418">Kinase</keyword>
<sequence>MALYVKKFGGSSVATTERMKNIASRILREKHDNDKIVIVVSAMGDSTDDLLALAGQVPSLRHGREMDMLLSTGEQVSISLLAMTFKSLGAPAISLTGMQAGVFCSGTHGKALIDDIKPERVFSELEKGNIVIVAGFQGVLPNGDVATLGRGGSDATAVALAGAMHADVCEIFTDVDGVYSADPRYCPHAVKMQEITNIEMLELARLGAGIMQPRSVELGMHYHIPIHVRSTFTDDEGTIIQEECVMERKRQIIKGVAQDTHTARISVLNVKNVPGVAHMVFEALADEHIDVDMIVQSVQRSNDDLTDIIFTITDTDLEDARRVLGELQSQEKLTTIIYDDNMAKVSIVGAGMLGTPGVAARMFGALGRVGVNILIVSTSEISVSCLINRDDVAKAIQAIHKEFWGNKTA</sequence>
<proteinExistence type="inferred from homology"/>
<dbReference type="InterPro" id="IPR018042">
    <property type="entry name" value="Aspartate_kinase_CS"/>
</dbReference>
<evidence type="ECO:0000256" key="15">
    <source>
        <dbReference type="ARBA" id="ARBA00063835"/>
    </source>
</evidence>
<dbReference type="CDD" id="cd04261">
    <property type="entry name" value="AAK_AKii-LysC-BS"/>
    <property type="match status" value="1"/>
</dbReference>
<dbReference type="InterPro" id="IPR002912">
    <property type="entry name" value="ACT_dom"/>
</dbReference>
<evidence type="ECO:0000256" key="9">
    <source>
        <dbReference type="ARBA" id="ARBA00022741"/>
    </source>
</evidence>
<dbReference type="FunFam" id="3.30.2130.10:FF:000001">
    <property type="entry name" value="Bifunctional aspartokinase/homoserine dehydrogenase"/>
    <property type="match status" value="1"/>
</dbReference>
<evidence type="ECO:0000256" key="7">
    <source>
        <dbReference type="ARBA" id="ARBA00022679"/>
    </source>
</evidence>
<evidence type="ECO:0000256" key="4">
    <source>
        <dbReference type="ARBA" id="ARBA00005139"/>
    </source>
</evidence>
<dbReference type="InterPro" id="IPR001341">
    <property type="entry name" value="Asp_kinase"/>
</dbReference>
<evidence type="ECO:0000256" key="3">
    <source>
        <dbReference type="ARBA" id="ARBA00004986"/>
    </source>
</evidence>
<dbReference type="CDD" id="cd04923">
    <property type="entry name" value="ACT_AK-LysC-DapG-like_2"/>
    <property type="match status" value="1"/>
</dbReference>
<keyword evidence="6 18" id="KW-0028">Amino-acid biosynthesis</keyword>
<dbReference type="InterPro" id="IPR001048">
    <property type="entry name" value="Asp/Glu/Uridylate_kinase"/>
</dbReference>
<evidence type="ECO:0000256" key="17">
    <source>
        <dbReference type="RuleBase" id="RU003448"/>
    </source>
</evidence>
<evidence type="ECO:0000256" key="2">
    <source>
        <dbReference type="ARBA" id="ARBA00004766"/>
    </source>
</evidence>
<dbReference type="PROSITE" id="PS51671">
    <property type="entry name" value="ACT"/>
    <property type="match status" value="2"/>
</dbReference>
<keyword evidence="9 16" id="KW-0547">Nucleotide-binding</keyword>
<feature type="binding site" evidence="16">
    <location>
        <begin position="7"/>
        <end position="10"/>
    </location>
    <ligand>
        <name>ATP</name>
        <dbReference type="ChEBI" id="CHEBI:30616"/>
    </ligand>
</feature>
<comment type="catalytic activity">
    <reaction evidence="14 17">
        <text>L-aspartate + ATP = 4-phospho-L-aspartate + ADP</text>
        <dbReference type="Rhea" id="RHEA:23776"/>
        <dbReference type="ChEBI" id="CHEBI:29991"/>
        <dbReference type="ChEBI" id="CHEBI:30616"/>
        <dbReference type="ChEBI" id="CHEBI:57535"/>
        <dbReference type="ChEBI" id="CHEBI:456216"/>
        <dbReference type="EC" id="2.7.2.4"/>
    </reaction>
</comment>
<reference evidence="20" key="1">
    <citation type="submission" date="2020-04" db="EMBL/GenBank/DDBJ databases">
        <title>Deep metagenomics examines the oral microbiome during advanced dental caries in children, revealing novel taxa and co-occurrences with host molecules.</title>
        <authorList>
            <person name="Baker J.L."/>
            <person name="Morton J.T."/>
            <person name="Dinis M."/>
            <person name="Alvarez R."/>
            <person name="Tran N.C."/>
            <person name="Knight R."/>
            <person name="Edlund A."/>
        </authorList>
    </citation>
    <scope>NUCLEOTIDE SEQUENCE</scope>
    <source>
        <strain evidence="20">JCVI_32_bin.14</strain>
    </source>
</reference>
<dbReference type="Gene3D" id="3.40.1160.10">
    <property type="entry name" value="Acetylglutamate kinase-like"/>
    <property type="match status" value="1"/>
</dbReference>
<gene>
    <name evidence="20" type="ORF">HXL70_00390</name>
</gene>
<dbReference type="EMBL" id="JABZMK010000001">
    <property type="protein sequence ID" value="MBF1128502.1"/>
    <property type="molecule type" value="Genomic_DNA"/>
</dbReference>
<comment type="function">
    <text evidence="1">Catalyzes the phosphorylation of the beta-carboxyl group of aspartic acid with ATP to yield 4-phospho-L-aspartate, which is involved in the branched biosynthetic pathway leading to the biosynthesis of amino acids threonine, isoleucine and methionine.</text>
</comment>
<dbReference type="GO" id="GO:0009089">
    <property type="term" value="P:lysine biosynthetic process via diaminopimelate"/>
    <property type="evidence" value="ECO:0007669"/>
    <property type="project" value="InterPro"/>
</dbReference>
<comment type="pathway">
    <text evidence="2 18">Amino-acid biosynthesis; L-lysine biosynthesis via DAP pathway; (S)-tetrahydrodipicolinate from L-aspartate: step 1/4.</text>
</comment>
<comment type="similarity">
    <text evidence="5 17">Belongs to the aspartokinase family.</text>
</comment>
<evidence type="ECO:0000313" key="21">
    <source>
        <dbReference type="Proteomes" id="UP000757890"/>
    </source>
</evidence>
<evidence type="ECO:0000256" key="6">
    <source>
        <dbReference type="ARBA" id="ARBA00022605"/>
    </source>
</evidence>
<dbReference type="FunFam" id="3.40.1160.10:FF:000002">
    <property type="entry name" value="Aspartokinase"/>
    <property type="match status" value="1"/>
</dbReference>
<keyword evidence="12" id="KW-0220">Diaminopimelate biosynthesis</keyword>
<evidence type="ECO:0000256" key="5">
    <source>
        <dbReference type="ARBA" id="ARBA00010122"/>
    </source>
</evidence>
<keyword evidence="11 16" id="KW-0067">ATP-binding</keyword>
<dbReference type="NCBIfam" id="TIGR00657">
    <property type="entry name" value="asp_kinases"/>
    <property type="match status" value="1"/>
</dbReference>
<dbReference type="GO" id="GO:0009090">
    <property type="term" value="P:homoserine biosynthetic process"/>
    <property type="evidence" value="ECO:0007669"/>
    <property type="project" value="TreeGrafter"/>
</dbReference>
<evidence type="ECO:0000259" key="19">
    <source>
        <dbReference type="PROSITE" id="PS51671"/>
    </source>
</evidence>
<evidence type="ECO:0000313" key="20">
    <source>
        <dbReference type="EMBL" id="MBF1128502.1"/>
    </source>
</evidence>
<dbReference type="SUPFAM" id="SSF55021">
    <property type="entry name" value="ACT-like"/>
    <property type="match status" value="2"/>
</dbReference>
<dbReference type="RefSeq" id="WP_007069062.1">
    <property type="nucleotide sequence ID" value="NZ_CAKVSM010000097.1"/>
</dbReference>
<feature type="binding site" evidence="16">
    <location>
        <begin position="173"/>
        <end position="174"/>
    </location>
    <ligand>
        <name>ATP</name>
        <dbReference type="ChEBI" id="CHEBI:30616"/>
    </ligand>
</feature>
<dbReference type="PIRSF" id="PIRSF000726">
    <property type="entry name" value="Asp_kin"/>
    <property type="match status" value="1"/>
</dbReference>
<comment type="subunit">
    <text evidence="15">Tetramer consisting of 2 isoforms Alpha (catalytic and regulation) and of a homodimer of 2 isoforms Beta (regulation).</text>
</comment>
<dbReference type="GO" id="GO:0005524">
    <property type="term" value="F:ATP binding"/>
    <property type="evidence" value="ECO:0007669"/>
    <property type="project" value="UniProtKB-KW"/>
</dbReference>
<feature type="binding site" evidence="16">
    <location>
        <position position="47"/>
    </location>
    <ligand>
        <name>substrate</name>
    </ligand>
</feature>
<evidence type="ECO:0000256" key="13">
    <source>
        <dbReference type="ARBA" id="ARBA00023154"/>
    </source>
</evidence>
<dbReference type="InterPro" id="IPR045865">
    <property type="entry name" value="ACT-like_dom_sf"/>
</dbReference>
<feature type="binding site" evidence="16">
    <location>
        <position position="184"/>
    </location>
    <ligand>
        <name>ATP</name>
        <dbReference type="ChEBI" id="CHEBI:30616"/>
    </ligand>
</feature>
<keyword evidence="13" id="KW-0457">Lysine biosynthesis</keyword>
<evidence type="ECO:0000256" key="10">
    <source>
        <dbReference type="ARBA" id="ARBA00022777"/>
    </source>
</evidence>
<dbReference type="NCBIfam" id="NF005155">
    <property type="entry name" value="PRK06635.1-4"/>
    <property type="match status" value="1"/>
</dbReference>
<dbReference type="PROSITE" id="PS00324">
    <property type="entry name" value="ASPARTOKINASE"/>
    <property type="match status" value="1"/>
</dbReference>
<dbReference type="SUPFAM" id="SSF53633">
    <property type="entry name" value="Carbamate kinase-like"/>
    <property type="match status" value="1"/>
</dbReference>
<keyword evidence="7 17" id="KW-0808">Transferase</keyword>
<organism evidence="20 21">
    <name type="scientific">Dialister invisus</name>
    <dbReference type="NCBI Taxonomy" id="218538"/>
    <lineage>
        <taxon>Bacteria</taxon>
        <taxon>Bacillati</taxon>
        <taxon>Bacillota</taxon>
        <taxon>Negativicutes</taxon>
        <taxon>Veillonellales</taxon>
        <taxon>Veillonellaceae</taxon>
        <taxon>Dialister</taxon>
    </lineage>
</organism>
<dbReference type="PANTHER" id="PTHR21499">
    <property type="entry name" value="ASPARTATE KINASE"/>
    <property type="match status" value="1"/>
</dbReference>
<feature type="binding site" evidence="16">
    <location>
        <position position="179"/>
    </location>
    <ligand>
        <name>ATP</name>
        <dbReference type="ChEBI" id="CHEBI:30616"/>
    </ligand>
</feature>
<dbReference type="GO" id="GO:0019877">
    <property type="term" value="P:diaminopimelate biosynthetic process"/>
    <property type="evidence" value="ECO:0007669"/>
    <property type="project" value="UniProtKB-KW"/>
</dbReference>
<evidence type="ECO:0000256" key="11">
    <source>
        <dbReference type="ARBA" id="ARBA00022840"/>
    </source>
</evidence>
<dbReference type="GeneID" id="78276825"/>
<comment type="pathway">
    <text evidence="3 18">Amino-acid biosynthesis; L-methionine biosynthesis via de novo pathway; L-homoserine from L-aspartate: step 1/3.</text>
</comment>
<evidence type="ECO:0000256" key="12">
    <source>
        <dbReference type="ARBA" id="ARBA00022915"/>
    </source>
</evidence>
<dbReference type="CDD" id="cd04913">
    <property type="entry name" value="ACT_AKii-LysC-BS-like_1"/>
    <property type="match status" value="1"/>
</dbReference>
<dbReference type="InterPro" id="IPR005260">
    <property type="entry name" value="Asp_kin_monofn"/>
</dbReference>
<accession>A0A930B867</accession>
<dbReference type="InterPro" id="IPR041740">
    <property type="entry name" value="AKii-LysC-BS"/>
</dbReference>
<feature type="domain" description="ACT" evidence="19">
    <location>
        <begin position="265"/>
        <end position="341"/>
    </location>
</feature>
<feature type="domain" description="ACT" evidence="19">
    <location>
        <begin position="347"/>
        <end position="409"/>
    </location>
</feature>
<evidence type="ECO:0000256" key="1">
    <source>
        <dbReference type="ARBA" id="ARBA00003121"/>
    </source>
</evidence>
<keyword evidence="8" id="KW-0677">Repeat</keyword>
<comment type="pathway">
    <text evidence="4 18">Amino-acid biosynthesis; L-threonine biosynthesis; L-threonine from L-aspartate: step 1/5.</text>
</comment>
<dbReference type="Proteomes" id="UP000757890">
    <property type="component" value="Unassembled WGS sequence"/>
</dbReference>
<dbReference type="AlphaFoldDB" id="A0A930B867"/>
<dbReference type="EC" id="2.7.2.4" evidence="17"/>